<keyword evidence="1 3" id="KW-0853">WD repeat</keyword>
<dbReference type="Gene3D" id="2.130.10.10">
    <property type="entry name" value="YVTN repeat-like/Quinoprotein amine dehydrogenase"/>
    <property type="match status" value="4"/>
</dbReference>
<evidence type="ECO:0000256" key="1">
    <source>
        <dbReference type="ARBA" id="ARBA00022574"/>
    </source>
</evidence>
<dbReference type="Pfam" id="PF13560">
    <property type="entry name" value="HTH_31"/>
    <property type="match status" value="1"/>
</dbReference>
<dbReference type="InterPro" id="IPR001387">
    <property type="entry name" value="Cro/C1-type_HTH"/>
</dbReference>
<dbReference type="CDD" id="cd00200">
    <property type="entry name" value="WD40"/>
    <property type="match status" value="1"/>
</dbReference>
<dbReference type="PRINTS" id="PR00320">
    <property type="entry name" value="GPROTEINBRPT"/>
</dbReference>
<dbReference type="InterPro" id="IPR019775">
    <property type="entry name" value="WD40_repeat_CS"/>
</dbReference>
<dbReference type="PROSITE" id="PS50082">
    <property type="entry name" value="WD_REPEATS_2"/>
    <property type="match status" value="7"/>
</dbReference>
<dbReference type="Proteomes" id="UP001474181">
    <property type="component" value="Unassembled WGS sequence"/>
</dbReference>
<feature type="repeat" description="WD" evidence="3">
    <location>
        <begin position="609"/>
        <end position="650"/>
    </location>
</feature>
<dbReference type="SMART" id="SM00530">
    <property type="entry name" value="HTH_XRE"/>
    <property type="match status" value="1"/>
</dbReference>
<evidence type="ECO:0000256" key="3">
    <source>
        <dbReference type="PROSITE-ProRule" id="PRU00221"/>
    </source>
</evidence>
<dbReference type="InterPro" id="IPR050505">
    <property type="entry name" value="WDR55/POC1"/>
</dbReference>
<keyword evidence="2" id="KW-0677">Repeat</keyword>
<dbReference type="InterPro" id="IPR036322">
    <property type="entry name" value="WD40_repeat_dom_sf"/>
</dbReference>
<feature type="domain" description="HTH cro/C1-type" evidence="4">
    <location>
        <begin position="22"/>
        <end position="78"/>
    </location>
</feature>
<dbReference type="InterPro" id="IPR015943">
    <property type="entry name" value="WD40/YVTN_repeat-like_dom_sf"/>
</dbReference>
<feature type="repeat" description="WD" evidence="3">
    <location>
        <begin position="919"/>
        <end position="950"/>
    </location>
</feature>
<dbReference type="PROSITE" id="PS00678">
    <property type="entry name" value="WD_REPEATS_1"/>
    <property type="match status" value="4"/>
</dbReference>
<keyword evidence="6" id="KW-1185">Reference proteome</keyword>
<dbReference type="Pfam" id="PF20703">
    <property type="entry name" value="nSTAND1"/>
    <property type="match status" value="1"/>
</dbReference>
<feature type="repeat" description="WD" evidence="3">
    <location>
        <begin position="750"/>
        <end position="781"/>
    </location>
</feature>
<evidence type="ECO:0000313" key="6">
    <source>
        <dbReference type="Proteomes" id="UP001474181"/>
    </source>
</evidence>
<proteinExistence type="predicted"/>
<dbReference type="InterPro" id="IPR001680">
    <property type="entry name" value="WD40_rpt"/>
</dbReference>
<feature type="repeat" description="WD" evidence="3">
    <location>
        <begin position="964"/>
        <end position="988"/>
    </location>
</feature>
<dbReference type="SUPFAM" id="SSF52540">
    <property type="entry name" value="P-loop containing nucleoside triphosphate hydrolases"/>
    <property type="match status" value="1"/>
</dbReference>
<dbReference type="InterPro" id="IPR049052">
    <property type="entry name" value="nSTAND1"/>
</dbReference>
<evidence type="ECO:0000313" key="5">
    <source>
        <dbReference type="EMBL" id="MER7178881.1"/>
    </source>
</evidence>
<organism evidence="5 6">
    <name type="scientific">Streptomyces hyaluromycini</name>
    <dbReference type="NCBI Taxonomy" id="1377993"/>
    <lineage>
        <taxon>Bacteria</taxon>
        <taxon>Bacillati</taxon>
        <taxon>Actinomycetota</taxon>
        <taxon>Actinomycetes</taxon>
        <taxon>Kitasatosporales</taxon>
        <taxon>Streptomycetaceae</taxon>
        <taxon>Streptomyces</taxon>
    </lineage>
</organism>
<evidence type="ECO:0000256" key="2">
    <source>
        <dbReference type="ARBA" id="ARBA00022737"/>
    </source>
</evidence>
<dbReference type="InterPro" id="IPR027417">
    <property type="entry name" value="P-loop_NTPase"/>
</dbReference>
<feature type="repeat" description="WD" evidence="3">
    <location>
        <begin position="708"/>
        <end position="740"/>
    </location>
</feature>
<dbReference type="RefSeq" id="WP_350777606.1">
    <property type="nucleotide sequence ID" value="NZ_JBEPEK010000023.1"/>
</dbReference>
<accession>A0ABV1WQ17</accession>
<feature type="repeat" description="WD" evidence="3">
    <location>
        <begin position="1150"/>
        <end position="1172"/>
    </location>
</feature>
<gene>
    <name evidence="5" type="ORF">ABT404_05265</name>
</gene>
<dbReference type="PANTHER" id="PTHR44019">
    <property type="entry name" value="WD REPEAT-CONTAINING PROTEIN 55"/>
    <property type="match status" value="1"/>
</dbReference>
<comment type="caution">
    <text evidence="5">The sequence shown here is derived from an EMBL/GenBank/DDBJ whole genome shotgun (WGS) entry which is preliminary data.</text>
</comment>
<dbReference type="InterPro" id="IPR020472">
    <property type="entry name" value="WD40_PAC1"/>
</dbReference>
<reference evidence="5 6" key="1">
    <citation type="submission" date="2024-06" db="EMBL/GenBank/DDBJ databases">
        <title>The Natural Products Discovery Center: Release of the First 8490 Sequenced Strains for Exploring Actinobacteria Biosynthetic Diversity.</title>
        <authorList>
            <person name="Kalkreuter E."/>
            <person name="Kautsar S.A."/>
            <person name="Yang D."/>
            <person name="Bader C.D."/>
            <person name="Teijaro C.N."/>
            <person name="Fluegel L."/>
            <person name="Davis C.M."/>
            <person name="Simpson J.R."/>
            <person name="Lauterbach L."/>
            <person name="Steele A.D."/>
            <person name="Gui C."/>
            <person name="Meng S."/>
            <person name="Li G."/>
            <person name="Viehrig K."/>
            <person name="Ye F."/>
            <person name="Su P."/>
            <person name="Kiefer A.F."/>
            <person name="Nichols A."/>
            <person name="Cepeda A.J."/>
            <person name="Yan W."/>
            <person name="Fan B."/>
            <person name="Jiang Y."/>
            <person name="Adhikari A."/>
            <person name="Zheng C.-J."/>
            <person name="Schuster L."/>
            <person name="Cowan T.M."/>
            <person name="Smanski M.J."/>
            <person name="Chevrette M.G."/>
            <person name="De Carvalho L.P.S."/>
            <person name="Shen B."/>
        </authorList>
    </citation>
    <scope>NUCLEOTIDE SEQUENCE [LARGE SCALE GENOMIC DNA]</scope>
    <source>
        <strain evidence="5 6">NPDC000234</strain>
    </source>
</reference>
<sequence>MPGRPESPLDPSDGPVTRFAAELRRLRARAGSPTYRAMAQRTGQGASTLSQAAAGERLPTLPVVLAYVQACGGDLDEWEARWRQAAAEVAAEPRTDDENNEPPYRGLARFEPGDAELFFGRDELADRLLELTRARRFTAVFGSSGSGKSSLLRAGLIPRLRTPDPTGPQPAALRVLTPGEHPLRTHEQHLIPKDADGETWLIVDQFEELYTLCADQAERNEFIDCLLTAGDRTSRLHVVIAVRADFLGHCAEHPRLTAALQDGTVLAGPMSRDELREAIVKPAQSRGTIVERALTTRILDEVDGEPGALPMMSHALRETWRRRKGRALTVETYEAAGGLHGAIARTAEDLYTALTAAQADLARRIMLRLITPGDGTADTRRPTPRAELELGDPNDAITVLERLTRARLLTLNDDAVDLAHEALITAWPRLRGWIDAERDRLRLHRQLTAAATGWDDVGRDSGALYRGTRLAAAEEAFPAADRSRYFTGLEHAFLAASVDARLRDQRAAARTTRRLQSLIAALSVLALIAIGAAVTAFQQRTTAHKQRDTAVSRQITVEADQLRGTEVPPESQDVSLAAQLDITAYRLRRSPQTYTRLISAATTPLSSTVHGAGAAVYEVGYSPDGQVLGSVGSDDRIRLWDARDPAHLQRVGRALPGTTMAFSLRGHLLATAAQGDTNAAWLWDVTDPARPRLLGSPFNTARGVGTVALTFSPDGHALATATDDDMVRLWDIRDPARPRKMGRPLPGTIVAFSPRGHLLAAADDDFTLRLWDTRHPDRPRRVGHRFSSDAMSIAFSPDGGTLATVSDTDKVALWNVRNPSNAHRIDTPLSDDATSTDAMFSPDGKILALAQEDAVRLWNITDPADPVLLGRPLGHSRQEAFSMALDPDGRHLVVGNGDKLQIWTLPFTKLTDYSGSSDVVFSPDGQVLITQGEDYNPQLWDMRDPTDPRRANNAAMVSQGHSEALAFSPAGPVLATATEDGTLRLWDVTAPLTPAPLTASLPAPTGIATLAFSSDGHTLAAVTGNLDDGAGYPVHLWDLHDLAHPRRLPGFPSTPSDGIIDHLAFSPHGHMLAVTSDTGRASLWDLGAPAHPRRIGRSFEGDSPVFSPDGRLLAMGNAEDGSHVRLWDLRDPAHPRDVGAALGTTAVTAAFSPDSHVLATAADDDTWRLWDITGHRLRPLTNPVRVATNGVHVLAFSPDGHTLVTGGQSATLFWETDADRAIQRICTAAAPSLTRKQWRQYVGTLHYSPPCP</sequence>
<dbReference type="EMBL" id="JBEPEK010000023">
    <property type="protein sequence ID" value="MER7178881.1"/>
    <property type="molecule type" value="Genomic_DNA"/>
</dbReference>
<dbReference type="PROSITE" id="PS50294">
    <property type="entry name" value="WD_REPEATS_REGION"/>
    <property type="match status" value="3"/>
</dbReference>
<dbReference type="SUPFAM" id="SSF69322">
    <property type="entry name" value="Tricorn protease domain 2"/>
    <property type="match status" value="1"/>
</dbReference>
<dbReference type="SMART" id="SM00320">
    <property type="entry name" value="WD40"/>
    <property type="match status" value="14"/>
</dbReference>
<protein>
    <submittedName>
        <fullName evidence="5">Helix-turn-helix domain-containing protein</fullName>
    </submittedName>
</protein>
<dbReference type="PANTHER" id="PTHR44019:SF8">
    <property type="entry name" value="POC1 CENTRIOLAR PROTEIN HOMOLOG"/>
    <property type="match status" value="1"/>
</dbReference>
<dbReference type="CDD" id="cd00093">
    <property type="entry name" value="HTH_XRE"/>
    <property type="match status" value="1"/>
</dbReference>
<evidence type="ECO:0000259" key="4">
    <source>
        <dbReference type="SMART" id="SM00530"/>
    </source>
</evidence>
<dbReference type="Pfam" id="PF00400">
    <property type="entry name" value="WD40"/>
    <property type="match status" value="7"/>
</dbReference>
<dbReference type="InterPro" id="IPR010982">
    <property type="entry name" value="Lambda_DNA-bd_dom_sf"/>
</dbReference>
<feature type="repeat" description="WD" evidence="3">
    <location>
        <begin position="792"/>
        <end position="824"/>
    </location>
</feature>
<name>A0ABV1WQ17_9ACTN</name>
<dbReference type="SUPFAM" id="SSF50978">
    <property type="entry name" value="WD40 repeat-like"/>
    <property type="match status" value="2"/>
</dbReference>
<dbReference type="SUPFAM" id="SSF47413">
    <property type="entry name" value="lambda repressor-like DNA-binding domains"/>
    <property type="match status" value="1"/>
</dbReference>